<evidence type="ECO:0000256" key="6">
    <source>
        <dbReference type="ARBA" id="ARBA00022989"/>
    </source>
</evidence>
<feature type="transmembrane region" description="Helical" evidence="8">
    <location>
        <begin position="165"/>
        <end position="183"/>
    </location>
</feature>
<dbReference type="EMBL" id="JAUHMF010000001">
    <property type="protein sequence ID" value="MDT8897791.1"/>
    <property type="molecule type" value="Genomic_DNA"/>
</dbReference>
<dbReference type="PANTHER" id="PTHR34979:SF1">
    <property type="entry name" value="INNER MEMBRANE PROTEIN YGAZ"/>
    <property type="match status" value="1"/>
</dbReference>
<evidence type="ECO:0000256" key="4">
    <source>
        <dbReference type="ARBA" id="ARBA00022475"/>
    </source>
</evidence>
<keyword evidence="7 8" id="KW-0472">Membrane</keyword>
<comment type="caution">
    <text evidence="9">The sequence shown here is derived from an EMBL/GenBank/DDBJ whole genome shotgun (WGS) entry which is preliminary data.</text>
</comment>
<keyword evidence="3" id="KW-0813">Transport</keyword>
<dbReference type="RefSeq" id="WP_315624446.1">
    <property type="nucleotide sequence ID" value="NZ_JAUHMF010000001.1"/>
</dbReference>
<proteinExistence type="inferred from homology"/>
<evidence type="ECO:0000256" key="7">
    <source>
        <dbReference type="ARBA" id="ARBA00023136"/>
    </source>
</evidence>
<reference evidence="9 10" key="1">
    <citation type="submission" date="2023-07" db="EMBL/GenBank/DDBJ databases">
        <title>Novel species of Thermanaerothrix with wide hydrolytic capabilities.</title>
        <authorList>
            <person name="Zayulina K.S."/>
            <person name="Podosokorskaya O.A."/>
            <person name="Elcheninov A.G."/>
        </authorList>
    </citation>
    <scope>NUCLEOTIDE SEQUENCE [LARGE SCALE GENOMIC DNA]</scope>
    <source>
        <strain evidence="9 10">4228-RoL</strain>
    </source>
</reference>
<evidence type="ECO:0000256" key="1">
    <source>
        <dbReference type="ARBA" id="ARBA00004651"/>
    </source>
</evidence>
<dbReference type="PANTHER" id="PTHR34979">
    <property type="entry name" value="INNER MEMBRANE PROTEIN YGAZ"/>
    <property type="match status" value="1"/>
</dbReference>
<evidence type="ECO:0000313" key="10">
    <source>
        <dbReference type="Proteomes" id="UP001254165"/>
    </source>
</evidence>
<keyword evidence="10" id="KW-1185">Reference proteome</keyword>
<keyword evidence="6 8" id="KW-1133">Transmembrane helix</keyword>
<feature type="transmembrane region" description="Helical" evidence="8">
    <location>
        <begin position="60"/>
        <end position="81"/>
    </location>
</feature>
<feature type="transmembrane region" description="Helical" evidence="8">
    <location>
        <begin position="195"/>
        <end position="225"/>
    </location>
</feature>
<organism evidence="9 10">
    <name type="scientific">Thermanaerothrix solaris</name>
    <dbReference type="NCBI Taxonomy" id="3058434"/>
    <lineage>
        <taxon>Bacteria</taxon>
        <taxon>Bacillati</taxon>
        <taxon>Chloroflexota</taxon>
        <taxon>Anaerolineae</taxon>
        <taxon>Anaerolineales</taxon>
        <taxon>Anaerolineaceae</taxon>
        <taxon>Thermanaerothrix</taxon>
    </lineage>
</organism>
<name>A0ABU3NLT3_9CHLR</name>
<evidence type="ECO:0000256" key="3">
    <source>
        <dbReference type="ARBA" id="ARBA00022448"/>
    </source>
</evidence>
<evidence type="ECO:0000256" key="5">
    <source>
        <dbReference type="ARBA" id="ARBA00022692"/>
    </source>
</evidence>
<protein>
    <submittedName>
        <fullName evidence="9">AzlC family ABC transporter permease</fullName>
    </submittedName>
</protein>
<gene>
    <name evidence="9" type="ORF">QYE77_05885</name>
</gene>
<evidence type="ECO:0000256" key="8">
    <source>
        <dbReference type="SAM" id="Phobius"/>
    </source>
</evidence>
<dbReference type="Proteomes" id="UP001254165">
    <property type="component" value="Unassembled WGS sequence"/>
</dbReference>
<comment type="similarity">
    <text evidence="2">Belongs to the AzlC family.</text>
</comment>
<accession>A0ABU3NLT3</accession>
<feature type="transmembrane region" description="Helical" evidence="8">
    <location>
        <begin position="134"/>
        <end position="159"/>
    </location>
</feature>
<feature type="transmembrane region" description="Helical" evidence="8">
    <location>
        <begin position="20"/>
        <end position="40"/>
    </location>
</feature>
<keyword evidence="4" id="KW-1003">Cell membrane</keyword>
<evidence type="ECO:0000313" key="9">
    <source>
        <dbReference type="EMBL" id="MDT8897791.1"/>
    </source>
</evidence>
<sequence>MQKSKPWGRFWAGVRSEVPLLLGVAPFGMIYGVLALQAGLSPLQAQVMSSVVFAGSAQFMTVQLIASLTPALVIVLTGFVINLRHLLYSASIAPWVQGLSLRWKALLAYLLTDEAYAVAIVNYRQNGQRDGEHWFFLGAGLALWATWQVSTAVGILLGAVIPSSWGLDFALPLTFIALVVPGLRHRADGLTALAAGGLAVVLMGLPFKLGLVLSSLMAIGVGLWLEGRTQ</sequence>
<evidence type="ECO:0000256" key="2">
    <source>
        <dbReference type="ARBA" id="ARBA00010735"/>
    </source>
</evidence>
<dbReference type="Pfam" id="PF03591">
    <property type="entry name" value="AzlC"/>
    <property type="match status" value="1"/>
</dbReference>
<keyword evidence="5 8" id="KW-0812">Transmembrane</keyword>
<comment type="subcellular location">
    <subcellularLocation>
        <location evidence="1">Cell membrane</location>
        <topology evidence="1">Multi-pass membrane protein</topology>
    </subcellularLocation>
</comment>
<dbReference type="InterPro" id="IPR011606">
    <property type="entry name" value="Brnchd-chn_aa_trnsp_permease"/>
</dbReference>